<sequence length="243" mass="27117">MVIQYEGTRYQGWQRQGGGSSANTLQAKFEALLEKIAGAPVEICASGRTDAGVHALGQAANFRMDTELSPGELMETMNRYLPEDVAVVSCQEAAPRFHARYNARGKTYCYRVWNSRTPNVFRRKFIHQVEEPLDVASMALAASFLEGTHDFAAFTSAKKGKKSTVRTIEKIRIEREGEEIRFTYTGDGFLYHMVRILTGTLLEVGLSKRAPGDVKRVLAGKDRQQAGPLVPARGLMLMEVYYD</sequence>
<keyword evidence="2 4" id="KW-0819">tRNA processing</keyword>
<dbReference type="InterPro" id="IPR020094">
    <property type="entry name" value="TruA/RsuA/RluB/E/F_N"/>
</dbReference>
<evidence type="ECO:0000256" key="2">
    <source>
        <dbReference type="ARBA" id="ARBA00022694"/>
    </source>
</evidence>
<dbReference type="Pfam" id="PF01416">
    <property type="entry name" value="PseudoU_synth_1"/>
    <property type="match status" value="2"/>
</dbReference>
<reference evidence="9" key="1">
    <citation type="journal article" date="2021" name="PeerJ">
        <title>Extensive microbial diversity within the chicken gut microbiome revealed by metagenomics and culture.</title>
        <authorList>
            <person name="Gilroy R."/>
            <person name="Ravi A."/>
            <person name="Getino M."/>
            <person name="Pursley I."/>
            <person name="Horton D.L."/>
            <person name="Alikhan N.F."/>
            <person name="Baker D."/>
            <person name="Gharbi K."/>
            <person name="Hall N."/>
            <person name="Watson M."/>
            <person name="Adriaenssens E.M."/>
            <person name="Foster-Nyarko E."/>
            <person name="Jarju S."/>
            <person name="Secka A."/>
            <person name="Antonio M."/>
            <person name="Oren A."/>
            <person name="Chaudhuri R.R."/>
            <person name="La Ragione R."/>
            <person name="Hildebrand F."/>
            <person name="Pallen M.J."/>
        </authorList>
    </citation>
    <scope>NUCLEOTIDE SEQUENCE</scope>
    <source>
        <strain evidence="9">USAMLcec3-2134</strain>
    </source>
</reference>
<evidence type="ECO:0000256" key="6">
    <source>
        <dbReference type="PIRSR" id="PIRSR001430-2"/>
    </source>
</evidence>
<accession>A0A9D2MU05</accession>
<dbReference type="PIRSF" id="PIRSF001430">
    <property type="entry name" value="tRNA_psdUrid_synth"/>
    <property type="match status" value="1"/>
</dbReference>
<comment type="caution">
    <text evidence="9">The sequence shown here is derived from an EMBL/GenBank/DDBJ whole genome shotgun (WGS) entry which is preliminary data.</text>
</comment>
<evidence type="ECO:0000313" key="10">
    <source>
        <dbReference type="Proteomes" id="UP000886883"/>
    </source>
</evidence>
<dbReference type="HAMAP" id="MF_00171">
    <property type="entry name" value="TruA"/>
    <property type="match status" value="1"/>
</dbReference>
<dbReference type="InterPro" id="IPR020095">
    <property type="entry name" value="PsdUridine_synth_TruA_C"/>
</dbReference>
<evidence type="ECO:0000313" key="9">
    <source>
        <dbReference type="EMBL" id="HJB92148.1"/>
    </source>
</evidence>
<dbReference type="PANTHER" id="PTHR11142:SF0">
    <property type="entry name" value="TRNA PSEUDOURIDINE SYNTHASE-LIKE 1"/>
    <property type="match status" value="1"/>
</dbReference>
<evidence type="ECO:0000256" key="7">
    <source>
        <dbReference type="RuleBase" id="RU003792"/>
    </source>
</evidence>
<dbReference type="GO" id="GO:0003723">
    <property type="term" value="F:RNA binding"/>
    <property type="evidence" value="ECO:0007669"/>
    <property type="project" value="InterPro"/>
</dbReference>
<dbReference type="GO" id="GO:0160147">
    <property type="term" value="F:tRNA pseudouridine(38-40) synthase activity"/>
    <property type="evidence" value="ECO:0007669"/>
    <property type="project" value="UniProtKB-EC"/>
</dbReference>
<feature type="domain" description="Pseudouridine synthase I TruA alpha/beta" evidence="8">
    <location>
        <begin position="141"/>
        <end position="243"/>
    </location>
</feature>
<protein>
    <recommendedName>
        <fullName evidence="4">tRNA pseudouridine synthase A</fullName>
        <ecNumber evidence="4">5.4.99.12</ecNumber>
    </recommendedName>
    <alternativeName>
        <fullName evidence="4">tRNA pseudouridine(38-40) synthase</fullName>
    </alternativeName>
    <alternativeName>
        <fullName evidence="4">tRNA pseudouridylate synthase I</fullName>
    </alternativeName>
    <alternativeName>
        <fullName evidence="4">tRNA-uridine isomerase I</fullName>
    </alternativeName>
</protein>
<dbReference type="Gene3D" id="3.30.70.580">
    <property type="entry name" value="Pseudouridine synthase I, catalytic domain, N-terminal subdomain"/>
    <property type="match status" value="1"/>
</dbReference>
<dbReference type="SUPFAM" id="SSF55120">
    <property type="entry name" value="Pseudouridine synthase"/>
    <property type="match status" value="1"/>
</dbReference>
<proteinExistence type="inferred from homology"/>
<dbReference type="EMBL" id="DWXE01000043">
    <property type="protein sequence ID" value="HJB92148.1"/>
    <property type="molecule type" value="Genomic_DNA"/>
</dbReference>
<dbReference type="InterPro" id="IPR020103">
    <property type="entry name" value="PsdUridine_synth_cat_dom_sf"/>
</dbReference>
<comment type="subunit">
    <text evidence="4">Homodimer.</text>
</comment>
<dbReference type="Gene3D" id="3.30.70.660">
    <property type="entry name" value="Pseudouridine synthase I, catalytic domain, C-terminal subdomain"/>
    <property type="match status" value="1"/>
</dbReference>
<comment type="function">
    <text evidence="4">Formation of pseudouridine at positions 38, 39 and 40 in the anticodon stem and loop of transfer RNAs.</text>
</comment>
<dbReference type="Proteomes" id="UP000886883">
    <property type="component" value="Unassembled WGS sequence"/>
</dbReference>
<dbReference type="InterPro" id="IPR020097">
    <property type="entry name" value="PsdUridine_synth_TruA_a/b_dom"/>
</dbReference>
<organism evidence="9 10">
    <name type="scientific">Candidatus Eisenbergiella merdigallinarum</name>
    <dbReference type="NCBI Taxonomy" id="2838552"/>
    <lineage>
        <taxon>Bacteria</taxon>
        <taxon>Bacillati</taxon>
        <taxon>Bacillota</taxon>
        <taxon>Clostridia</taxon>
        <taxon>Lachnospirales</taxon>
        <taxon>Lachnospiraceae</taxon>
        <taxon>Eisenbergiella</taxon>
    </lineage>
</organism>
<dbReference type="GO" id="GO:0031119">
    <property type="term" value="P:tRNA pseudouridine synthesis"/>
    <property type="evidence" value="ECO:0007669"/>
    <property type="project" value="UniProtKB-UniRule"/>
</dbReference>
<dbReference type="CDD" id="cd02570">
    <property type="entry name" value="PseudoU_synth_EcTruA"/>
    <property type="match status" value="1"/>
</dbReference>
<evidence type="ECO:0000256" key="1">
    <source>
        <dbReference type="ARBA" id="ARBA00009375"/>
    </source>
</evidence>
<dbReference type="PANTHER" id="PTHR11142">
    <property type="entry name" value="PSEUDOURIDYLATE SYNTHASE"/>
    <property type="match status" value="1"/>
</dbReference>
<evidence type="ECO:0000259" key="8">
    <source>
        <dbReference type="Pfam" id="PF01416"/>
    </source>
</evidence>
<dbReference type="FunFam" id="3.30.70.580:FF:000001">
    <property type="entry name" value="tRNA pseudouridine synthase A"/>
    <property type="match status" value="1"/>
</dbReference>
<comment type="catalytic activity">
    <reaction evidence="4 7">
        <text>uridine(38/39/40) in tRNA = pseudouridine(38/39/40) in tRNA</text>
        <dbReference type="Rhea" id="RHEA:22376"/>
        <dbReference type="Rhea" id="RHEA-COMP:10085"/>
        <dbReference type="Rhea" id="RHEA-COMP:10087"/>
        <dbReference type="ChEBI" id="CHEBI:65314"/>
        <dbReference type="ChEBI" id="CHEBI:65315"/>
        <dbReference type="EC" id="5.4.99.12"/>
    </reaction>
</comment>
<dbReference type="EC" id="5.4.99.12" evidence="4"/>
<dbReference type="InterPro" id="IPR001406">
    <property type="entry name" value="PsdUridine_synth_TruA"/>
</dbReference>
<dbReference type="AlphaFoldDB" id="A0A9D2MU05"/>
<evidence type="ECO:0000256" key="3">
    <source>
        <dbReference type="ARBA" id="ARBA00023235"/>
    </source>
</evidence>
<dbReference type="NCBIfam" id="TIGR00071">
    <property type="entry name" value="hisT_truA"/>
    <property type="match status" value="1"/>
</dbReference>
<feature type="active site" description="Nucleophile" evidence="4 5">
    <location>
        <position position="50"/>
    </location>
</feature>
<gene>
    <name evidence="4 9" type="primary">truA</name>
    <name evidence="9" type="ORF">H9763_11885</name>
</gene>
<reference evidence="9" key="2">
    <citation type="submission" date="2021-04" db="EMBL/GenBank/DDBJ databases">
        <authorList>
            <person name="Gilroy R."/>
        </authorList>
    </citation>
    <scope>NUCLEOTIDE SEQUENCE</scope>
    <source>
        <strain evidence="9">USAMLcec3-2134</strain>
    </source>
</reference>
<evidence type="ECO:0000256" key="4">
    <source>
        <dbReference type="HAMAP-Rule" id="MF_00171"/>
    </source>
</evidence>
<name>A0A9D2MU05_9FIRM</name>
<evidence type="ECO:0000256" key="5">
    <source>
        <dbReference type="PIRSR" id="PIRSR001430-1"/>
    </source>
</evidence>
<comment type="similarity">
    <text evidence="1 4 7">Belongs to the tRNA pseudouridine synthase TruA family.</text>
</comment>
<feature type="binding site" evidence="4 6">
    <location>
        <position position="108"/>
    </location>
    <ligand>
        <name>substrate</name>
    </ligand>
</feature>
<comment type="caution">
    <text evidence="4">Lacks conserved residue(s) required for the propagation of feature annotation.</text>
</comment>
<keyword evidence="3 4" id="KW-0413">Isomerase</keyword>
<feature type="domain" description="Pseudouridine synthase I TruA alpha/beta" evidence="8">
    <location>
        <begin position="2"/>
        <end position="102"/>
    </location>
</feature>